<evidence type="ECO:0000313" key="2">
    <source>
        <dbReference type="Proteomes" id="UP000765509"/>
    </source>
</evidence>
<dbReference type="Proteomes" id="UP000765509">
    <property type="component" value="Unassembled WGS sequence"/>
</dbReference>
<proteinExistence type="predicted"/>
<dbReference type="AlphaFoldDB" id="A0A9Q3J2S9"/>
<protein>
    <submittedName>
        <fullName evidence="1">Uncharacterized protein</fullName>
    </submittedName>
</protein>
<accession>A0A9Q3J2S9</accession>
<feature type="non-terminal residue" evidence="1">
    <location>
        <position position="1"/>
    </location>
</feature>
<evidence type="ECO:0000313" key="1">
    <source>
        <dbReference type="EMBL" id="MBW0554533.1"/>
    </source>
</evidence>
<comment type="caution">
    <text evidence="1">The sequence shown here is derived from an EMBL/GenBank/DDBJ whole genome shotgun (WGS) entry which is preliminary data.</text>
</comment>
<name>A0A9Q3J2S9_9BASI</name>
<keyword evidence="2" id="KW-1185">Reference proteome</keyword>
<organism evidence="1 2">
    <name type="scientific">Austropuccinia psidii MF-1</name>
    <dbReference type="NCBI Taxonomy" id="1389203"/>
    <lineage>
        <taxon>Eukaryota</taxon>
        <taxon>Fungi</taxon>
        <taxon>Dikarya</taxon>
        <taxon>Basidiomycota</taxon>
        <taxon>Pucciniomycotina</taxon>
        <taxon>Pucciniomycetes</taxon>
        <taxon>Pucciniales</taxon>
        <taxon>Sphaerophragmiaceae</taxon>
        <taxon>Austropuccinia</taxon>
    </lineage>
</organism>
<sequence>VVVGQYNGVNQHPEPQWLCSNWAPGNVDTILAQAILRPVPGAAMDAISTSHSGLLKKFSSAFCCTHAVIVP</sequence>
<gene>
    <name evidence="1" type="ORF">O181_094248</name>
</gene>
<dbReference type="EMBL" id="AVOT02061255">
    <property type="protein sequence ID" value="MBW0554533.1"/>
    <property type="molecule type" value="Genomic_DNA"/>
</dbReference>
<reference evidence="1" key="1">
    <citation type="submission" date="2021-03" db="EMBL/GenBank/DDBJ databases">
        <title>Draft genome sequence of rust myrtle Austropuccinia psidii MF-1, a brazilian biotype.</title>
        <authorList>
            <person name="Quecine M.C."/>
            <person name="Pachon D.M.R."/>
            <person name="Bonatelli M.L."/>
            <person name="Correr F.H."/>
            <person name="Franceschini L.M."/>
            <person name="Leite T.F."/>
            <person name="Margarido G.R.A."/>
            <person name="Almeida C.A."/>
            <person name="Ferrarezi J.A."/>
            <person name="Labate C.A."/>
        </authorList>
    </citation>
    <scope>NUCLEOTIDE SEQUENCE</scope>
    <source>
        <strain evidence="1">MF-1</strain>
    </source>
</reference>